<dbReference type="PANTHER" id="PTHR43792:SF1">
    <property type="entry name" value="N-ACETYLTRANSFERASE DOMAIN-CONTAINING PROTEIN"/>
    <property type="match status" value="1"/>
</dbReference>
<sequence length="190" mass="21289">MKHNAAGEPTVSIHDHRIIETERLLLRPPIQADFEAYAANMADPEAAHFIGGVQPRAVAWRGFLSLAGAWMVQGFSMFSVVEKSTGRWIGRLGPWHPEGWPGTEVGWGLAREAWGKGYAYEGAAATIDWAFAHLGWTEVIHSINSDNYPSIALAQRLGSRFLRHSNLPEPYQDVVAEIWGQTREDWLSRR</sequence>
<feature type="domain" description="N-acetyltransferase" evidence="1">
    <location>
        <begin position="24"/>
        <end position="184"/>
    </location>
</feature>
<dbReference type="Gene3D" id="3.40.630.30">
    <property type="match status" value="1"/>
</dbReference>
<comment type="caution">
    <text evidence="2">The sequence shown here is derived from an EMBL/GenBank/DDBJ whole genome shotgun (WGS) entry which is preliminary data.</text>
</comment>
<keyword evidence="3" id="KW-1185">Reference proteome</keyword>
<evidence type="ECO:0000313" key="3">
    <source>
        <dbReference type="Proteomes" id="UP001156627"/>
    </source>
</evidence>
<gene>
    <name evidence="2" type="ORF">GCM10007898_29290</name>
</gene>
<dbReference type="PANTHER" id="PTHR43792">
    <property type="entry name" value="GNAT FAMILY, PUTATIVE (AFU_ORTHOLOGUE AFUA_3G00765)-RELATED-RELATED"/>
    <property type="match status" value="1"/>
</dbReference>
<dbReference type="SUPFAM" id="SSF55729">
    <property type="entry name" value="Acyl-CoA N-acyltransferases (Nat)"/>
    <property type="match status" value="1"/>
</dbReference>
<dbReference type="InterPro" id="IPR000182">
    <property type="entry name" value="GNAT_dom"/>
</dbReference>
<dbReference type="RefSeq" id="WP_404649130.1">
    <property type="nucleotide sequence ID" value="NZ_BSOA01000034.1"/>
</dbReference>
<reference evidence="3" key="1">
    <citation type="journal article" date="2019" name="Int. J. Syst. Evol. Microbiol.">
        <title>The Global Catalogue of Microorganisms (GCM) 10K type strain sequencing project: providing services to taxonomists for standard genome sequencing and annotation.</title>
        <authorList>
            <consortium name="The Broad Institute Genomics Platform"/>
            <consortium name="The Broad Institute Genome Sequencing Center for Infectious Disease"/>
            <person name="Wu L."/>
            <person name="Ma J."/>
        </authorList>
    </citation>
    <scope>NUCLEOTIDE SEQUENCE [LARGE SCALE GENOMIC DNA]</scope>
    <source>
        <strain evidence="3">NBRC 111981</strain>
    </source>
</reference>
<dbReference type="PROSITE" id="PS51186">
    <property type="entry name" value="GNAT"/>
    <property type="match status" value="1"/>
</dbReference>
<name>A0ABQ5XDQ3_9GAMM</name>
<organism evidence="2 3">
    <name type="scientific">Dyella flagellata</name>
    <dbReference type="NCBI Taxonomy" id="1867833"/>
    <lineage>
        <taxon>Bacteria</taxon>
        <taxon>Pseudomonadati</taxon>
        <taxon>Pseudomonadota</taxon>
        <taxon>Gammaproteobacteria</taxon>
        <taxon>Lysobacterales</taxon>
        <taxon>Rhodanobacteraceae</taxon>
        <taxon>Dyella</taxon>
    </lineage>
</organism>
<dbReference type="Proteomes" id="UP001156627">
    <property type="component" value="Unassembled WGS sequence"/>
</dbReference>
<evidence type="ECO:0000313" key="2">
    <source>
        <dbReference type="EMBL" id="GLQ89356.1"/>
    </source>
</evidence>
<dbReference type="EMBL" id="BSOA01000034">
    <property type="protein sequence ID" value="GLQ89356.1"/>
    <property type="molecule type" value="Genomic_DNA"/>
</dbReference>
<proteinExistence type="predicted"/>
<evidence type="ECO:0000259" key="1">
    <source>
        <dbReference type="PROSITE" id="PS51186"/>
    </source>
</evidence>
<dbReference type="InterPro" id="IPR051531">
    <property type="entry name" value="N-acetyltransferase"/>
</dbReference>
<dbReference type="InterPro" id="IPR016181">
    <property type="entry name" value="Acyl_CoA_acyltransferase"/>
</dbReference>
<protein>
    <submittedName>
        <fullName evidence="2">N-acetyltransferase</fullName>
    </submittedName>
</protein>
<dbReference type="Pfam" id="PF13302">
    <property type="entry name" value="Acetyltransf_3"/>
    <property type="match status" value="1"/>
</dbReference>
<accession>A0ABQ5XDQ3</accession>